<organism evidence="4 5">
    <name type="scientific">Chitinophaga arvensicola</name>
    <dbReference type="NCBI Taxonomy" id="29529"/>
    <lineage>
        <taxon>Bacteria</taxon>
        <taxon>Pseudomonadati</taxon>
        <taxon>Bacteroidota</taxon>
        <taxon>Chitinophagia</taxon>
        <taxon>Chitinophagales</taxon>
        <taxon>Chitinophagaceae</taxon>
        <taxon>Chitinophaga</taxon>
    </lineage>
</organism>
<evidence type="ECO:0000256" key="2">
    <source>
        <dbReference type="RuleBase" id="RU003616"/>
    </source>
</evidence>
<evidence type="ECO:0000256" key="1">
    <source>
        <dbReference type="PROSITE-ProRule" id="PRU00285"/>
    </source>
</evidence>
<dbReference type="RefSeq" id="WP_089900809.1">
    <property type="nucleotide sequence ID" value="NZ_FOJG01000002.1"/>
</dbReference>
<dbReference type="Gene3D" id="2.60.40.790">
    <property type="match status" value="1"/>
</dbReference>
<dbReference type="CDD" id="cd06464">
    <property type="entry name" value="ACD_sHsps-like"/>
    <property type="match status" value="1"/>
</dbReference>
<proteinExistence type="inferred from homology"/>
<gene>
    <name evidence="4" type="ORF">SAMN04488122_5569</name>
</gene>
<accession>A0A1I0SAQ7</accession>
<protein>
    <submittedName>
        <fullName evidence="4">Heat shock protein Hsp20</fullName>
    </submittedName>
</protein>
<keyword evidence="5" id="KW-1185">Reference proteome</keyword>
<dbReference type="InterPro" id="IPR031107">
    <property type="entry name" value="Small_HSP"/>
</dbReference>
<evidence type="ECO:0000259" key="3">
    <source>
        <dbReference type="PROSITE" id="PS01031"/>
    </source>
</evidence>
<dbReference type="EMBL" id="FOJG01000002">
    <property type="protein sequence ID" value="SEW53569.1"/>
    <property type="molecule type" value="Genomic_DNA"/>
</dbReference>
<reference evidence="5" key="1">
    <citation type="submission" date="2016-10" db="EMBL/GenBank/DDBJ databases">
        <authorList>
            <person name="Varghese N."/>
            <person name="Submissions S."/>
        </authorList>
    </citation>
    <scope>NUCLEOTIDE SEQUENCE [LARGE SCALE GENOMIC DNA]</scope>
    <source>
        <strain evidence="5">DSM 3695</strain>
    </source>
</reference>
<keyword evidence="4" id="KW-0346">Stress response</keyword>
<dbReference type="Proteomes" id="UP000199310">
    <property type="component" value="Unassembled WGS sequence"/>
</dbReference>
<dbReference type="STRING" id="29529.SAMN04488122_5569"/>
<evidence type="ECO:0000313" key="4">
    <source>
        <dbReference type="EMBL" id="SEW53569.1"/>
    </source>
</evidence>
<evidence type="ECO:0000313" key="5">
    <source>
        <dbReference type="Proteomes" id="UP000199310"/>
    </source>
</evidence>
<dbReference type="SUPFAM" id="SSF49764">
    <property type="entry name" value="HSP20-like chaperones"/>
    <property type="match status" value="1"/>
</dbReference>
<dbReference type="PANTHER" id="PTHR11527">
    <property type="entry name" value="HEAT-SHOCK PROTEIN 20 FAMILY MEMBER"/>
    <property type="match status" value="1"/>
</dbReference>
<dbReference type="InterPro" id="IPR002068">
    <property type="entry name" value="A-crystallin/Hsp20_dom"/>
</dbReference>
<dbReference type="Pfam" id="PF00011">
    <property type="entry name" value="HSP20"/>
    <property type="match status" value="1"/>
</dbReference>
<dbReference type="AlphaFoldDB" id="A0A1I0SAQ7"/>
<dbReference type="OrthoDB" id="9814487at2"/>
<dbReference type="PROSITE" id="PS01031">
    <property type="entry name" value="SHSP"/>
    <property type="match status" value="1"/>
</dbReference>
<name>A0A1I0SAQ7_9BACT</name>
<dbReference type="InterPro" id="IPR008978">
    <property type="entry name" value="HSP20-like_chaperone"/>
</dbReference>
<sequence>MTHIKFNHSPLPKSFGGLVEDILNGGLNKYVKDDFLTNDYFTTHPPVNIVETPEAFLLDVVAPGFSKEDFKISADEKAITISAEKKTETKNEGDKQVRREFNFKSFKRSFTISEQVDAGKINAKYDNGILKVTLGKKENKQDAPKEIVVE</sequence>
<comment type="similarity">
    <text evidence="1 2">Belongs to the small heat shock protein (HSP20) family.</text>
</comment>
<feature type="domain" description="SHSP" evidence="3">
    <location>
        <begin position="38"/>
        <end position="150"/>
    </location>
</feature>